<evidence type="ECO:0000313" key="3">
    <source>
        <dbReference type="Proteomes" id="UP001597521"/>
    </source>
</evidence>
<protein>
    <submittedName>
        <fullName evidence="2">Uncharacterized protein</fullName>
    </submittedName>
</protein>
<feature type="transmembrane region" description="Helical" evidence="1">
    <location>
        <begin position="94"/>
        <end position="118"/>
    </location>
</feature>
<sequence>MALGVGAAAVAGFGASFGRDLYKSSKRAAGTLMLLGAFLASISLPYIGARNLARGRAPGEWWKLIIDVLIIPIGFAVAVALAFIAGVLFGDEGLGVSVLLLLAASAAATLTGLLVGLIQRPSTKRRHAIAARNEMFLSRQGIRETGQSEITHVDGEGNALRLIERSKDALVFMAVGKKNRRAYIELSSDGEMLGYTGVVPLGAYRSLGRAA</sequence>
<dbReference type="Proteomes" id="UP001597521">
    <property type="component" value="Unassembled WGS sequence"/>
</dbReference>
<keyword evidence="3" id="KW-1185">Reference proteome</keyword>
<dbReference type="EMBL" id="JBHUNP010000001">
    <property type="protein sequence ID" value="MFD2649273.1"/>
    <property type="molecule type" value="Genomic_DNA"/>
</dbReference>
<feature type="transmembrane region" description="Helical" evidence="1">
    <location>
        <begin position="28"/>
        <end position="49"/>
    </location>
</feature>
<proteinExistence type="predicted"/>
<comment type="caution">
    <text evidence="2">The sequence shown here is derived from an EMBL/GenBank/DDBJ whole genome shotgun (WGS) entry which is preliminary data.</text>
</comment>
<keyword evidence="1" id="KW-0812">Transmembrane</keyword>
<organism evidence="2 3">
    <name type="scientific">Devosia albogilva</name>
    <dbReference type="NCBI Taxonomy" id="429726"/>
    <lineage>
        <taxon>Bacteria</taxon>
        <taxon>Pseudomonadati</taxon>
        <taxon>Pseudomonadota</taxon>
        <taxon>Alphaproteobacteria</taxon>
        <taxon>Hyphomicrobiales</taxon>
        <taxon>Devosiaceae</taxon>
        <taxon>Devosia</taxon>
    </lineage>
</organism>
<reference evidence="3" key="1">
    <citation type="journal article" date="2019" name="Int. J. Syst. Evol. Microbiol.">
        <title>The Global Catalogue of Microorganisms (GCM) 10K type strain sequencing project: providing services to taxonomists for standard genome sequencing and annotation.</title>
        <authorList>
            <consortium name="The Broad Institute Genomics Platform"/>
            <consortium name="The Broad Institute Genome Sequencing Center for Infectious Disease"/>
            <person name="Wu L."/>
            <person name="Ma J."/>
        </authorList>
    </citation>
    <scope>NUCLEOTIDE SEQUENCE [LARGE SCALE GENOMIC DNA]</scope>
    <source>
        <strain evidence="3">CCM 7427</strain>
    </source>
</reference>
<evidence type="ECO:0000313" key="2">
    <source>
        <dbReference type="EMBL" id="MFD2649273.1"/>
    </source>
</evidence>
<keyword evidence="1" id="KW-0472">Membrane</keyword>
<accession>A0ABW5QNF4</accession>
<feature type="transmembrane region" description="Helical" evidence="1">
    <location>
        <begin position="61"/>
        <end position="88"/>
    </location>
</feature>
<gene>
    <name evidence="2" type="ORF">ACFSX5_15915</name>
</gene>
<keyword evidence="1" id="KW-1133">Transmembrane helix</keyword>
<dbReference type="RefSeq" id="WP_386834767.1">
    <property type="nucleotide sequence ID" value="NZ_JBHUNP010000001.1"/>
</dbReference>
<name>A0ABW5QNF4_9HYPH</name>
<evidence type="ECO:0000256" key="1">
    <source>
        <dbReference type="SAM" id="Phobius"/>
    </source>
</evidence>